<dbReference type="AlphaFoldDB" id="A0A427B488"/>
<dbReference type="GO" id="GO:0016020">
    <property type="term" value="C:membrane"/>
    <property type="evidence" value="ECO:0007669"/>
    <property type="project" value="TreeGrafter"/>
</dbReference>
<name>A0A427B488_ENSVE</name>
<feature type="active site" description="Proton acceptor" evidence="3">
    <location>
        <position position="103"/>
    </location>
</feature>
<gene>
    <name evidence="4" type="ORF">B296_00009643</name>
</gene>
<dbReference type="PANTHER" id="PTHR11782:SF83">
    <property type="entry name" value="GUANOSINE-DIPHOSPHATASE"/>
    <property type="match status" value="1"/>
</dbReference>
<evidence type="ECO:0000256" key="2">
    <source>
        <dbReference type="ARBA" id="ARBA00022801"/>
    </source>
</evidence>
<dbReference type="Proteomes" id="UP000287651">
    <property type="component" value="Unassembled WGS sequence"/>
</dbReference>
<proteinExistence type="inferred from homology"/>
<evidence type="ECO:0000313" key="5">
    <source>
        <dbReference type="Proteomes" id="UP000287651"/>
    </source>
</evidence>
<evidence type="ECO:0000256" key="1">
    <source>
        <dbReference type="ARBA" id="ARBA00009283"/>
    </source>
</evidence>
<dbReference type="Gene3D" id="3.30.420.40">
    <property type="match status" value="1"/>
</dbReference>
<comment type="caution">
    <text evidence="4">The sequence shown here is derived from an EMBL/GenBank/DDBJ whole genome shotgun (WGS) entry which is preliminary data.</text>
</comment>
<dbReference type="Pfam" id="PF01150">
    <property type="entry name" value="GDA1_CD39"/>
    <property type="match status" value="1"/>
</dbReference>
<sequence>MQRTPGLSFYAKNPQEAANSLLPLLEKAESVIPVELRRTTPVRVGVNDIEAIGAYRTIATAGLRALGAVTAEQILQAVRDLLRQKSSLKFQSDWVTVLDGTQEGAFQWVYA</sequence>
<dbReference type="EMBL" id="AMZH03000530">
    <property type="protein sequence ID" value="RRT83267.1"/>
    <property type="molecule type" value="Genomic_DNA"/>
</dbReference>
<evidence type="ECO:0000256" key="3">
    <source>
        <dbReference type="PIRSR" id="PIRSR600407-1"/>
    </source>
</evidence>
<keyword evidence="2" id="KW-0378">Hydrolase</keyword>
<evidence type="ECO:0000313" key="4">
    <source>
        <dbReference type="EMBL" id="RRT83267.1"/>
    </source>
</evidence>
<dbReference type="GO" id="GO:0009134">
    <property type="term" value="P:nucleoside diphosphate catabolic process"/>
    <property type="evidence" value="ECO:0007669"/>
    <property type="project" value="TreeGrafter"/>
</dbReference>
<dbReference type="PANTHER" id="PTHR11782">
    <property type="entry name" value="ADENOSINE/GUANOSINE DIPHOSPHATASE"/>
    <property type="match status" value="1"/>
</dbReference>
<dbReference type="InterPro" id="IPR000407">
    <property type="entry name" value="GDA1_CD39_NTPase"/>
</dbReference>
<comment type="similarity">
    <text evidence="1">Belongs to the GDA1/CD39 NTPase family.</text>
</comment>
<organism evidence="4 5">
    <name type="scientific">Ensete ventricosum</name>
    <name type="common">Abyssinian banana</name>
    <name type="synonym">Musa ensete</name>
    <dbReference type="NCBI Taxonomy" id="4639"/>
    <lineage>
        <taxon>Eukaryota</taxon>
        <taxon>Viridiplantae</taxon>
        <taxon>Streptophyta</taxon>
        <taxon>Embryophyta</taxon>
        <taxon>Tracheophyta</taxon>
        <taxon>Spermatophyta</taxon>
        <taxon>Magnoliopsida</taxon>
        <taxon>Liliopsida</taxon>
        <taxon>Zingiberales</taxon>
        <taxon>Musaceae</taxon>
        <taxon>Ensete</taxon>
    </lineage>
</organism>
<reference evidence="4 5" key="1">
    <citation type="journal article" date="2014" name="Agronomy (Basel)">
        <title>A Draft Genome Sequence for Ensete ventricosum, the Drought-Tolerant Tree Against Hunger.</title>
        <authorList>
            <person name="Harrison J."/>
            <person name="Moore K.A."/>
            <person name="Paszkiewicz K."/>
            <person name="Jones T."/>
            <person name="Grant M."/>
            <person name="Ambacheew D."/>
            <person name="Muzemil S."/>
            <person name="Studholme D.J."/>
        </authorList>
    </citation>
    <scope>NUCLEOTIDE SEQUENCE [LARGE SCALE GENOMIC DNA]</scope>
</reference>
<accession>A0A427B488</accession>
<protein>
    <submittedName>
        <fullName evidence="4">Uncharacterized protein</fullName>
    </submittedName>
</protein>
<dbReference type="GO" id="GO:0017110">
    <property type="term" value="F:nucleoside diphosphate phosphatase activity"/>
    <property type="evidence" value="ECO:0007669"/>
    <property type="project" value="TreeGrafter"/>
</dbReference>